<name>A0A9P7EPI7_9AGAM</name>
<proteinExistence type="predicted"/>
<feature type="domain" description="EH" evidence="2">
    <location>
        <begin position="499"/>
        <end position="545"/>
    </location>
</feature>
<dbReference type="EMBL" id="JABBWG010000001">
    <property type="protein sequence ID" value="KAG1826865.1"/>
    <property type="molecule type" value="Genomic_DNA"/>
</dbReference>
<dbReference type="OrthoDB" id="10045710at2759"/>
<feature type="compositionally biased region" description="Low complexity" evidence="1">
    <location>
        <begin position="212"/>
        <end position="230"/>
    </location>
</feature>
<dbReference type="InterPro" id="IPR011992">
    <property type="entry name" value="EF-hand-dom_pair"/>
</dbReference>
<evidence type="ECO:0000313" key="3">
    <source>
        <dbReference type="EMBL" id="KAG1826865.1"/>
    </source>
</evidence>
<comment type="caution">
    <text evidence="3">The sequence shown here is derived from an EMBL/GenBank/DDBJ whole genome shotgun (WGS) entry which is preliminary data.</text>
</comment>
<dbReference type="Proteomes" id="UP000807769">
    <property type="component" value="Unassembled WGS sequence"/>
</dbReference>
<sequence length="584" mass="62598">MPSAALQSRIKAFEALADQRPSQTTTKPSFVVLKAKYPPSSSTNLLESPISPTSNSFQPIAPFTPPKSLSRSPSPSPPNLGRRTSLIDLKDWIVDDGPNKAPSGVSHHNGRHLRGFPDLSRTPPQVAHKPSAARSAPMSSAPLINLESPPKSRPPLPPRKPSYTSTNSSPSISNSAISDSSATLRPPGRSDSLTVEHTYPPPRSHAFGSARVSHAPASSISSFHSVSLSSDGNDPKPTSPRLSVQSSLVTNGDNDGSVDGDIVSIADSFENVSVTSAISPTTNVPFDWWKAISNGNDMPRPEPPKLPQRPGTKSLLSPSVSRSVSTSSSMVLTTHRPRPPPPPPPPPSQSRTKLPSSRTSPASTSASISDRSSILSNATTNSLTSISTTSISTRHSGQSTHKASLLLRPTPVPPAARARYEALFVTTVISRRKAAKKVKPKSPPSSALSVKKSRQAAGWRGLSVDLITNPEDHPIPPLKEAEIDDDNTELVPVGPEERLGGRIVRLIWSASKLDRSKLRDIWNDCDPSSTGLLDREAFVKGMWRIDEELRRAQLARRTSALSAASSQRIPHRPKNASNPRLLLQ</sequence>
<reference evidence="3" key="1">
    <citation type="journal article" date="2020" name="New Phytol.">
        <title>Comparative genomics reveals dynamic genome evolution in host specialist ectomycorrhizal fungi.</title>
        <authorList>
            <person name="Lofgren L.A."/>
            <person name="Nguyen N.H."/>
            <person name="Vilgalys R."/>
            <person name="Ruytinx J."/>
            <person name="Liao H.L."/>
            <person name="Branco S."/>
            <person name="Kuo A."/>
            <person name="LaButti K."/>
            <person name="Lipzen A."/>
            <person name="Andreopoulos W."/>
            <person name="Pangilinan J."/>
            <person name="Riley R."/>
            <person name="Hundley H."/>
            <person name="Na H."/>
            <person name="Barry K."/>
            <person name="Grigoriev I.V."/>
            <person name="Stajich J.E."/>
            <person name="Kennedy P.G."/>
        </authorList>
    </citation>
    <scope>NUCLEOTIDE SEQUENCE</scope>
    <source>
        <strain evidence="3">MN1</strain>
    </source>
</reference>
<dbReference type="InterPro" id="IPR000261">
    <property type="entry name" value="EH_dom"/>
</dbReference>
<feature type="region of interest" description="Disordered" evidence="1">
    <location>
        <begin position="288"/>
        <end position="408"/>
    </location>
</feature>
<feature type="region of interest" description="Disordered" evidence="1">
    <location>
        <begin position="561"/>
        <end position="584"/>
    </location>
</feature>
<organism evidence="3 4">
    <name type="scientific">Suillus subaureus</name>
    <dbReference type="NCBI Taxonomy" id="48587"/>
    <lineage>
        <taxon>Eukaryota</taxon>
        <taxon>Fungi</taxon>
        <taxon>Dikarya</taxon>
        <taxon>Basidiomycota</taxon>
        <taxon>Agaricomycotina</taxon>
        <taxon>Agaricomycetes</taxon>
        <taxon>Agaricomycetidae</taxon>
        <taxon>Boletales</taxon>
        <taxon>Suillineae</taxon>
        <taxon>Suillaceae</taxon>
        <taxon>Suillus</taxon>
    </lineage>
</organism>
<feature type="compositionally biased region" description="Polar residues" evidence="1">
    <location>
        <begin position="240"/>
        <end position="254"/>
    </location>
</feature>
<dbReference type="RefSeq" id="XP_041199712.1">
    <property type="nucleotide sequence ID" value="XM_041332196.1"/>
</dbReference>
<feature type="compositionally biased region" description="Low complexity" evidence="1">
    <location>
        <begin position="161"/>
        <end position="182"/>
    </location>
</feature>
<dbReference type="AlphaFoldDB" id="A0A9P7EPI7"/>
<protein>
    <recommendedName>
        <fullName evidence="2">EH domain-containing protein</fullName>
    </recommendedName>
</protein>
<dbReference type="SUPFAM" id="SSF47473">
    <property type="entry name" value="EF-hand"/>
    <property type="match status" value="1"/>
</dbReference>
<feature type="compositionally biased region" description="Low complexity" evidence="1">
    <location>
        <begin position="308"/>
        <end position="334"/>
    </location>
</feature>
<feature type="compositionally biased region" description="Pro residues" evidence="1">
    <location>
        <begin position="339"/>
        <end position="348"/>
    </location>
</feature>
<dbReference type="Gene3D" id="1.10.238.10">
    <property type="entry name" value="EF-hand"/>
    <property type="match status" value="1"/>
</dbReference>
<feature type="compositionally biased region" description="Low complexity" evidence="1">
    <location>
        <begin position="130"/>
        <end position="142"/>
    </location>
</feature>
<feature type="region of interest" description="Disordered" evidence="1">
    <location>
        <begin position="38"/>
        <end position="261"/>
    </location>
</feature>
<feature type="compositionally biased region" description="Low complexity" evidence="1">
    <location>
        <begin position="354"/>
        <end position="393"/>
    </location>
</feature>
<evidence type="ECO:0000313" key="4">
    <source>
        <dbReference type="Proteomes" id="UP000807769"/>
    </source>
</evidence>
<evidence type="ECO:0000256" key="1">
    <source>
        <dbReference type="SAM" id="MobiDB-lite"/>
    </source>
</evidence>
<dbReference type="Pfam" id="PF12763">
    <property type="entry name" value="EH"/>
    <property type="match status" value="1"/>
</dbReference>
<feature type="compositionally biased region" description="Polar residues" evidence="1">
    <location>
        <begin position="39"/>
        <end position="58"/>
    </location>
</feature>
<keyword evidence="4" id="KW-1185">Reference proteome</keyword>
<gene>
    <name evidence="3" type="ORF">BJ212DRAFT_1294295</name>
</gene>
<accession>A0A9P7EPI7</accession>
<evidence type="ECO:0000259" key="2">
    <source>
        <dbReference type="Pfam" id="PF12763"/>
    </source>
</evidence>
<feature type="compositionally biased region" description="Pro residues" evidence="1">
    <location>
        <begin position="151"/>
        <end position="160"/>
    </location>
</feature>
<dbReference type="GeneID" id="64626213"/>